<dbReference type="CDD" id="cd08071">
    <property type="entry name" value="MPN_DUF2466"/>
    <property type="match status" value="1"/>
</dbReference>
<reference evidence="8 9" key="1">
    <citation type="submission" date="2014-04" db="EMBL/GenBank/DDBJ databases">
        <title>Genome assembly of Hyalangium minutum DSM 14724.</title>
        <authorList>
            <person name="Sharma G."/>
            <person name="Subramanian S."/>
        </authorList>
    </citation>
    <scope>NUCLEOTIDE SEQUENCE [LARGE SCALE GENOMIC DNA]</scope>
    <source>
        <strain evidence="8 9">DSM 14724</strain>
    </source>
</reference>
<comment type="similarity">
    <text evidence="6">Belongs to the UPF0758 family.</text>
</comment>
<name>A0A085W861_9BACT</name>
<evidence type="ECO:0000259" key="7">
    <source>
        <dbReference type="PROSITE" id="PS50249"/>
    </source>
</evidence>
<keyword evidence="2" id="KW-0479">Metal-binding</keyword>
<dbReference type="STRING" id="394096.DB31_2286"/>
<evidence type="ECO:0000256" key="1">
    <source>
        <dbReference type="ARBA" id="ARBA00022670"/>
    </source>
</evidence>
<dbReference type="NCBIfam" id="NF000642">
    <property type="entry name" value="PRK00024.1"/>
    <property type="match status" value="1"/>
</dbReference>
<dbReference type="Pfam" id="PF04002">
    <property type="entry name" value="RadC"/>
    <property type="match status" value="1"/>
</dbReference>
<dbReference type="InterPro" id="IPR046778">
    <property type="entry name" value="UPF0758_N"/>
</dbReference>
<protein>
    <submittedName>
        <fullName evidence="8">DNA repair protein RadC</fullName>
    </submittedName>
</protein>
<comment type="caution">
    <text evidence="8">The sequence shown here is derived from an EMBL/GenBank/DDBJ whole genome shotgun (WGS) entry which is preliminary data.</text>
</comment>
<feature type="domain" description="MPN" evidence="7">
    <location>
        <begin position="140"/>
        <end position="262"/>
    </location>
</feature>
<dbReference type="InterPro" id="IPR020891">
    <property type="entry name" value="UPF0758_CS"/>
</dbReference>
<dbReference type="PATRIC" id="fig|394096.3.peg.6620"/>
<keyword evidence="1" id="KW-0645">Protease</keyword>
<dbReference type="Gene3D" id="3.40.140.10">
    <property type="entry name" value="Cytidine Deaminase, domain 2"/>
    <property type="match status" value="1"/>
</dbReference>
<keyword evidence="3" id="KW-0378">Hydrolase</keyword>
<dbReference type="InterPro" id="IPR001405">
    <property type="entry name" value="UPF0758"/>
</dbReference>
<evidence type="ECO:0000256" key="3">
    <source>
        <dbReference type="ARBA" id="ARBA00022801"/>
    </source>
</evidence>
<dbReference type="PANTHER" id="PTHR30471:SF3">
    <property type="entry name" value="UPF0758 PROTEIN YEES-RELATED"/>
    <property type="match status" value="1"/>
</dbReference>
<organism evidence="8 9">
    <name type="scientific">Hyalangium minutum</name>
    <dbReference type="NCBI Taxonomy" id="394096"/>
    <lineage>
        <taxon>Bacteria</taxon>
        <taxon>Pseudomonadati</taxon>
        <taxon>Myxococcota</taxon>
        <taxon>Myxococcia</taxon>
        <taxon>Myxococcales</taxon>
        <taxon>Cystobacterineae</taxon>
        <taxon>Archangiaceae</taxon>
        <taxon>Hyalangium</taxon>
    </lineage>
</organism>
<dbReference type="InterPro" id="IPR037518">
    <property type="entry name" value="MPN"/>
</dbReference>
<proteinExistence type="inferred from homology"/>
<dbReference type="EMBL" id="JMCB01000015">
    <property type="protein sequence ID" value="KFE63874.1"/>
    <property type="molecule type" value="Genomic_DNA"/>
</dbReference>
<dbReference type="NCBIfam" id="TIGR00608">
    <property type="entry name" value="radc"/>
    <property type="match status" value="1"/>
</dbReference>
<evidence type="ECO:0000313" key="9">
    <source>
        <dbReference type="Proteomes" id="UP000028725"/>
    </source>
</evidence>
<evidence type="ECO:0000256" key="2">
    <source>
        <dbReference type="ARBA" id="ARBA00022723"/>
    </source>
</evidence>
<dbReference type="PROSITE" id="PS01302">
    <property type="entry name" value="UPF0758"/>
    <property type="match status" value="1"/>
</dbReference>
<evidence type="ECO:0000256" key="5">
    <source>
        <dbReference type="ARBA" id="ARBA00023049"/>
    </source>
</evidence>
<dbReference type="PROSITE" id="PS50249">
    <property type="entry name" value="MPN"/>
    <property type="match status" value="1"/>
</dbReference>
<dbReference type="GO" id="GO:0006508">
    <property type="term" value="P:proteolysis"/>
    <property type="evidence" value="ECO:0007669"/>
    <property type="project" value="UniProtKB-KW"/>
</dbReference>
<dbReference type="PANTHER" id="PTHR30471">
    <property type="entry name" value="DNA REPAIR PROTEIN RADC"/>
    <property type="match status" value="1"/>
</dbReference>
<evidence type="ECO:0000313" key="8">
    <source>
        <dbReference type="EMBL" id="KFE63874.1"/>
    </source>
</evidence>
<dbReference type="AlphaFoldDB" id="A0A085W861"/>
<sequence>MSEDGRVRVVEVGTVRRLEVGREGVVEGEVEVERGEESAGEGSVRTQGRDMEEVRERLFKVGALALTDPELLGVLLGMGPRAQRLVEELLGKSGGLKPLLLKDPLELIAQPGLGPARTAQMLAALELGRRAQRVTERRPRLRNPREIHGYLSPLLSALRREVFHVLCFNPRNVLLADVRVAEGTMNSCPVDPREVFAPALTLRATAIVLAHNHPSGDPEPSKQDLALTLQLAQAGQLLGIKVLDHLIEGDGKYVSLMERGFFGGEGEQGLWTAVGGGGS</sequence>
<dbReference type="SUPFAM" id="SSF102712">
    <property type="entry name" value="JAB1/MPN domain"/>
    <property type="match status" value="1"/>
</dbReference>
<accession>A0A085W861</accession>
<dbReference type="GO" id="GO:0008237">
    <property type="term" value="F:metallopeptidase activity"/>
    <property type="evidence" value="ECO:0007669"/>
    <property type="project" value="UniProtKB-KW"/>
</dbReference>
<gene>
    <name evidence="8" type="ORF">DB31_2286</name>
</gene>
<dbReference type="Pfam" id="PF20582">
    <property type="entry name" value="UPF0758_N"/>
    <property type="match status" value="1"/>
</dbReference>
<keyword evidence="9" id="KW-1185">Reference proteome</keyword>
<dbReference type="GO" id="GO:0046872">
    <property type="term" value="F:metal ion binding"/>
    <property type="evidence" value="ECO:0007669"/>
    <property type="project" value="UniProtKB-KW"/>
</dbReference>
<keyword evidence="4" id="KW-0862">Zinc</keyword>
<dbReference type="Proteomes" id="UP000028725">
    <property type="component" value="Unassembled WGS sequence"/>
</dbReference>
<keyword evidence="5" id="KW-0482">Metalloprotease</keyword>
<evidence type="ECO:0000256" key="6">
    <source>
        <dbReference type="RuleBase" id="RU003797"/>
    </source>
</evidence>
<dbReference type="InterPro" id="IPR025657">
    <property type="entry name" value="RadC_JAB"/>
</dbReference>
<evidence type="ECO:0000256" key="4">
    <source>
        <dbReference type="ARBA" id="ARBA00022833"/>
    </source>
</evidence>